<dbReference type="GO" id="GO:0043565">
    <property type="term" value="F:sequence-specific DNA binding"/>
    <property type="evidence" value="ECO:0007669"/>
    <property type="project" value="InterPro"/>
</dbReference>
<dbReference type="Gene3D" id="6.20.210.20">
    <property type="entry name" value="THAP domain"/>
    <property type="match status" value="2"/>
</dbReference>
<dbReference type="PROSITE" id="PS50950">
    <property type="entry name" value="ZF_THAP"/>
    <property type="match status" value="2"/>
</dbReference>
<evidence type="ECO:0000256" key="2">
    <source>
        <dbReference type="ARBA" id="ARBA00006177"/>
    </source>
</evidence>
<evidence type="ECO:0000256" key="12">
    <source>
        <dbReference type="PROSITE-ProRule" id="PRU00042"/>
    </source>
</evidence>
<evidence type="ECO:0000259" key="15">
    <source>
        <dbReference type="PROSITE" id="PS50157"/>
    </source>
</evidence>
<evidence type="ECO:0000256" key="14">
    <source>
        <dbReference type="SAM" id="MobiDB-lite"/>
    </source>
</evidence>
<dbReference type="HOGENOM" id="CLU_659296_0_0_1"/>
<keyword evidence="19" id="KW-1185">Reference proteome</keyword>
<evidence type="ECO:0000256" key="8">
    <source>
        <dbReference type="ARBA" id="ARBA00023125"/>
    </source>
</evidence>
<evidence type="ECO:0000256" key="6">
    <source>
        <dbReference type="ARBA" id="ARBA00023015"/>
    </source>
</evidence>
<dbReference type="GO" id="GO:0005654">
    <property type="term" value="C:nucleoplasm"/>
    <property type="evidence" value="ECO:0007669"/>
    <property type="project" value="UniProtKB-SubCell"/>
</dbReference>
<evidence type="ECO:0000256" key="13">
    <source>
        <dbReference type="PROSITE-ProRule" id="PRU00309"/>
    </source>
</evidence>
<feature type="domain" description="THAP-type" evidence="16">
    <location>
        <begin position="20"/>
        <end position="111"/>
    </location>
</feature>
<feature type="compositionally biased region" description="Basic and acidic residues" evidence="14">
    <location>
        <begin position="312"/>
        <end position="326"/>
    </location>
</feature>
<dbReference type="InterPro" id="IPR006612">
    <property type="entry name" value="THAP_Znf"/>
</dbReference>
<evidence type="ECO:0000256" key="1">
    <source>
        <dbReference type="ARBA" id="ARBA00004642"/>
    </source>
</evidence>
<dbReference type="Pfam" id="PF05485">
    <property type="entry name" value="THAP"/>
    <property type="match status" value="2"/>
</dbReference>
<feature type="region of interest" description="Disordered" evidence="14">
    <location>
        <begin position="268"/>
        <end position="289"/>
    </location>
</feature>
<keyword evidence="8 13" id="KW-0238">DNA-binding</keyword>
<dbReference type="EnsemblMetazoa" id="CapteT218870">
    <property type="protein sequence ID" value="CapteP218870"/>
    <property type="gene ID" value="CapteG218870"/>
</dbReference>
<dbReference type="InterPro" id="IPR013087">
    <property type="entry name" value="Znf_C2H2_type"/>
</dbReference>
<evidence type="ECO:0000256" key="9">
    <source>
        <dbReference type="ARBA" id="ARBA00023163"/>
    </source>
</evidence>
<reference evidence="17 19" key="2">
    <citation type="journal article" date="2013" name="Nature">
        <title>Insights into bilaterian evolution from three spiralian genomes.</title>
        <authorList>
            <person name="Simakov O."/>
            <person name="Marletaz F."/>
            <person name="Cho S.J."/>
            <person name="Edsinger-Gonzales E."/>
            <person name="Havlak P."/>
            <person name="Hellsten U."/>
            <person name="Kuo D.H."/>
            <person name="Larsson T."/>
            <person name="Lv J."/>
            <person name="Arendt D."/>
            <person name="Savage R."/>
            <person name="Osoegawa K."/>
            <person name="de Jong P."/>
            <person name="Grimwood J."/>
            <person name="Chapman J.A."/>
            <person name="Shapiro H."/>
            <person name="Aerts A."/>
            <person name="Otillar R.P."/>
            <person name="Terry A.Y."/>
            <person name="Boore J.L."/>
            <person name="Grigoriev I.V."/>
            <person name="Lindberg D.R."/>
            <person name="Seaver E.C."/>
            <person name="Weisblat D.A."/>
            <person name="Putnam N.H."/>
            <person name="Rokhsar D.S."/>
        </authorList>
    </citation>
    <scope>NUCLEOTIDE SEQUENCE</scope>
    <source>
        <strain evidence="17 19">I ESC-2004</strain>
    </source>
</reference>
<keyword evidence="11" id="KW-0131">Cell cycle</keyword>
<comment type="similarity">
    <text evidence="2">Belongs to the THAP1 family.</text>
</comment>
<evidence type="ECO:0000256" key="3">
    <source>
        <dbReference type="ARBA" id="ARBA00022723"/>
    </source>
</evidence>
<dbReference type="SUPFAM" id="SSF57716">
    <property type="entry name" value="Glucocorticoid receptor-like (DNA-binding domain)"/>
    <property type="match status" value="2"/>
</dbReference>
<feature type="region of interest" description="Disordered" evidence="14">
    <location>
        <begin position="108"/>
        <end position="129"/>
    </location>
</feature>
<dbReference type="EMBL" id="KB310768">
    <property type="protein sequence ID" value="ELT90791.1"/>
    <property type="molecule type" value="Genomic_DNA"/>
</dbReference>
<feature type="domain" description="C2H2-type" evidence="15">
    <location>
        <begin position="336"/>
        <end position="359"/>
    </location>
</feature>
<evidence type="ECO:0000256" key="10">
    <source>
        <dbReference type="ARBA" id="ARBA00023242"/>
    </source>
</evidence>
<evidence type="ECO:0008006" key="20">
    <source>
        <dbReference type="Google" id="ProtNLM"/>
    </source>
</evidence>
<keyword evidence="9" id="KW-0804">Transcription</keyword>
<evidence type="ECO:0000256" key="11">
    <source>
        <dbReference type="ARBA" id="ARBA00023306"/>
    </source>
</evidence>
<evidence type="ECO:0000259" key="16">
    <source>
        <dbReference type="PROSITE" id="PS50950"/>
    </source>
</evidence>
<evidence type="ECO:0000313" key="18">
    <source>
        <dbReference type="EnsemblMetazoa" id="CapteP218870"/>
    </source>
</evidence>
<feature type="region of interest" description="Disordered" evidence="14">
    <location>
        <begin position="304"/>
        <end position="329"/>
    </location>
</feature>
<dbReference type="EMBL" id="AMQN01003022">
    <property type="status" value="NOT_ANNOTATED_CDS"/>
    <property type="molecule type" value="Genomic_DNA"/>
</dbReference>
<keyword evidence="3" id="KW-0479">Metal-binding</keyword>
<evidence type="ECO:0000256" key="5">
    <source>
        <dbReference type="ARBA" id="ARBA00022833"/>
    </source>
</evidence>
<dbReference type="PANTHER" id="PTHR46600:SF1">
    <property type="entry name" value="THAP DOMAIN-CONTAINING PROTEIN 1"/>
    <property type="match status" value="1"/>
</dbReference>
<evidence type="ECO:0000313" key="19">
    <source>
        <dbReference type="Proteomes" id="UP000014760"/>
    </source>
</evidence>
<dbReference type="SMART" id="SM00692">
    <property type="entry name" value="DM3"/>
    <property type="match status" value="2"/>
</dbReference>
<protein>
    <recommendedName>
        <fullName evidence="20">THAP-type domain-containing protein</fullName>
    </recommendedName>
</protein>
<dbReference type="PROSITE" id="PS50157">
    <property type="entry name" value="ZINC_FINGER_C2H2_2"/>
    <property type="match status" value="1"/>
</dbReference>
<dbReference type="PROSITE" id="PS00028">
    <property type="entry name" value="ZINC_FINGER_C2H2_1"/>
    <property type="match status" value="1"/>
</dbReference>
<keyword evidence="5" id="KW-0862">Zinc</keyword>
<evidence type="ECO:0000256" key="4">
    <source>
        <dbReference type="ARBA" id="ARBA00022771"/>
    </source>
</evidence>
<dbReference type="PANTHER" id="PTHR46600">
    <property type="entry name" value="THAP DOMAIN-CONTAINING"/>
    <property type="match status" value="1"/>
</dbReference>
<comment type="subcellular location">
    <subcellularLocation>
        <location evidence="1">Nucleus</location>
        <location evidence="1">Nucleoplasm</location>
    </subcellularLocation>
</comment>
<evidence type="ECO:0000313" key="17">
    <source>
        <dbReference type="EMBL" id="ELT90791.1"/>
    </source>
</evidence>
<evidence type="ECO:0000256" key="7">
    <source>
        <dbReference type="ARBA" id="ARBA00023054"/>
    </source>
</evidence>
<dbReference type="AlphaFoldDB" id="R7TGV4"/>
<accession>R7TGV4</accession>
<dbReference type="OrthoDB" id="6155486at2759"/>
<proteinExistence type="inferred from homology"/>
<sequence>MSYQYETGDVVPAMEGSKPISGRRCVAANCGHTAGGSVTVHNFPTDEKIRQQWIQFVRVKRKEWNPSKFSVLCSVHFKDADFPLRYRLQCYTDVAGVKRRRPLPEAVPSIHAQKPRQPESSGQIAHKEKKMAVHKRELAQIMKQYERTANQEKCCMASHNLPSGKRIDENCVVPAMEGSKPISGRRCVAANCGHTAGGSVTVHNFPTDEKIRQQWIQFVRVKRKEWNPSKFSVLCSVHFKDADFPLRYRLQCYTDVAGVKRRRPLPEAVPSIHAQKPGQTESSGQIAPKEKRMAVHKRELAQPCKVASNLPHGDENGAEEENRKTQNENGNSTGLVQCLYCLEVFASMTFLNQHKRDMHEDAWRREEDAFMDIKSEMNNGKPSNEYCVMWKGFDRDETMNKEIGRLFIKPEIKEEIE</sequence>
<dbReference type="Proteomes" id="UP000014760">
    <property type="component" value="Unassembled WGS sequence"/>
</dbReference>
<dbReference type="GO" id="GO:0008270">
    <property type="term" value="F:zinc ion binding"/>
    <property type="evidence" value="ECO:0007669"/>
    <property type="project" value="UniProtKB-KW"/>
</dbReference>
<organism evidence="17">
    <name type="scientific">Capitella teleta</name>
    <name type="common">Polychaete worm</name>
    <dbReference type="NCBI Taxonomy" id="283909"/>
    <lineage>
        <taxon>Eukaryota</taxon>
        <taxon>Metazoa</taxon>
        <taxon>Spiralia</taxon>
        <taxon>Lophotrochozoa</taxon>
        <taxon>Annelida</taxon>
        <taxon>Polychaeta</taxon>
        <taxon>Sedentaria</taxon>
        <taxon>Scolecida</taxon>
        <taxon>Capitellidae</taxon>
        <taxon>Capitella</taxon>
    </lineage>
</organism>
<reference evidence="19" key="1">
    <citation type="submission" date="2012-12" db="EMBL/GenBank/DDBJ databases">
        <authorList>
            <person name="Hellsten U."/>
            <person name="Grimwood J."/>
            <person name="Chapman J.A."/>
            <person name="Shapiro H."/>
            <person name="Aerts A."/>
            <person name="Otillar R.P."/>
            <person name="Terry A.Y."/>
            <person name="Boore J.L."/>
            <person name="Simakov O."/>
            <person name="Marletaz F."/>
            <person name="Cho S.-J."/>
            <person name="Edsinger-Gonzales E."/>
            <person name="Havlak P."/>
            <person name="Kuo D.-H."/>
            <person name="Larsson T."/>
            <person name="Lv J."/>
            <person name="Arendt D."/>
            <person name="Savage R."/>
            <person name="Osoegawa K."/>
            <person name="de Jong P."/>
            <person name="Lindberg D.R."/>
            <person name="Seaver E.C."/>
            <person name="Weisblat D.A."/>
            <person name="Putnam N.H."/>
            <person name="Grigoriev I.V."/>
            <person name="Rokhsar D.S."/>
        </authorList>
    </citation>
    <scope>NUCLEOTIDE SEQUENCE</scope>
    <source>
        <strain evidence="19">I ESC-2004</strain>
    </source>
</reference>
<keyword evidence="7" id="KW-0175">Coiled coil</keyword>
<feature type="domain" description="THAP-type" evidence="16">
    <location>
        <begin position="182"/>
        <end position="273"/>
    </location>
</feature>
<gene>
    <name evidence="17" type="ORF">CAPTEDRAFT_218870</name>
</gene>
<keyword evidence="6" id="KW-0805">Transcription regulation</keyword>
<dbReference type="SMART" id="SM00980">
    <property type="entry name" value="THAP"/>
    <property type="match status" value="2"/>
</dbReference>
<name>R7TGV4_CAPTE</name>
<dbReference type="InterPro" id="IPR038441">
    <property type="entry name" value="THAP_Znf_sf"/>
</dbReference>
<dbReference type="InterPro" id="IPR026516">
    <property type="entry name" value="THAP1/10"/>
</dbReference>
<reference evidence="18" key="3">
    <citation type="submission" date="2015-06" db="UniProtKB">
        <authorList>
            <consortium name="EnsemblMetazoa"/>
        </authorList>
    </citation>
    <scope>IDENTIFICATION</scope>
</reference>
<keyword evidence="10" id="KW-0539">Nucleus</keyword>
<keyword evidence="4 12" id="KW-0863">Zinc-finger</keyword>